<reference evidence="1" key="1">
    <citation type="submission" date="2014-11" db="EMBL/GenBank/DDBJ databases">
        <authorList>
            <person name="Amaro Gonzalez C."/>
        </authorList>
    </citation>
    <scope>NUCLEOTIDE SEQUENCE</scope>
</reference>
<organism evidence="1">
    <name type="scientific">Anguilla anguilla</name>
    <name type="common">European freshwater eel</name>
    <name type="synonym">Muraena anguilla</name>
    <dbReference type="NCBI Taxonomy" id="7936"/>
    <lineage>
        <taxon>Eukaryota</taxon>
        <taxon>Metazoa</taxon>
        <taxon>Chordata</taxon>
        <taxon>Craniata</taxon>
        <taxon>Vertebrata</taxon>
        <taxon>Euteleostomi</taxon>
        <taxon>Actinopterygii</taxon>
        <taxon>Neopterygii</taxon>
        <taxon>Teleostei</taxon>
        <taxon>Anguilliformes</taxon>
        <taxon>Anguillidae</taxon>
        <taxon>Anguilla</taxon>
    </lineage>
</organism>
<name>A0A0E9SDR5_ANGAN</name>
<dbReference type="EMBL" id="GBXM01069058">
    <property type="protein sequence ID" value="JAH39519.1"/>
    <property type="molecule type" value="Transcribed_RNA"/>
</dbReference>
<accession>A0A0E9SDR5</accession>
<sequence>MVDRWESMAYHVNDESHLCLYSGFLLYAVHLKTCHCLRATKWRYRDISTRHHF</sequence>
<proteinExistence type="predicted"/>
<evidence type="ECO:0000313" key="1">
    <source>
        <dbReference type="EMBL" id="JAH39519.1"/>
    </source>
</evidence>
<dbReference type="AlphaFoldDB" id="A0A0E9SDR5"/>
<reference evidence="1" key="2">
    <citation type="journal article" date="2015" name="Fish Shellfish Immunol.">
        <title>Early steps in the European eel (Anguilla anguilla)-Vibrio vulnificus interaction in the gills: Role of the RtxA13 toxin.</title>
        <authorList>
            <person name="Callol A."/>
            <person name="Pajuelo D."/>
            <person name="Ebbesson L."/>
            <person name="Teles M."/>
            <person name="MacKenzie S."/>
            <person name="Amaro C."/>
        </authorList>
    </citation>
    <scope>NUCLEOTIDE SEQUENCE</scope>
</reference>
<protein>
    <submittedName>
        <fullName evidence="1">Uncharacterized protein</fullName>
    </submittedName>
</protein>